<name>A0A411B7W6_9CAUD</name>
<proteinExistence type="predicted"/>
<dbReference type="Proteomes" id="UP000289219">
    <property type="component" value="Segment"/>
</dbReference>
<dbReference type="EMBL" id="MH791398">
    <property type="protein sequence ID" value="QAX97711.1"/>
    <property type="molecule type" value="Genomic_DNA"/>
</dbReference>
<sequence>MMVLIDTKNVQLSLKWMTPEKIGELHHDRVAIIEFILSLDSNLVPYVQLNSDEYNFLKNYL</sequence>
<evidence type="ECO:0000313" key="2">
    <source>
        <dbReference type="Proteomes" id="UP000289219"/>
    </source>
</evidence>
<evidence type="ECO:0000313" key="1">
    <source>
        <dbReference type="EMBL" id="QAX97711.1"/>
    </source>
</evidence>
<organism evidence="1 2">
    <name type="scientific">Aeromonas phage Asswx_1</name>
    <dbReference type="NCBI Taxonomy" id="2419739"/>
    <lineage>
        <taxon>Viruses</taxon>
        <taxon>Duplodnaviria</taxon>
        <taxon>Heunggongvirae</taxon>
        <taxon>Uroviricota</taxon>
        <taxon>Caudoviricetes</taxon>
        <taxon>Pantevenvirales</taxon>
        <taxon>Straboviridae</taxon>
        <taxon>Emmerichvirinae</taxon>
        <taxon>Ceceduovirus</taxon>
        <taxon>Ceceduovirus aszj</taxon>
    </lineage>
</organism>
<accession>A0A411B7W6</accession>
<protein>
    <submittedName>
        <fullName evidence="1">Uncharacterized protein</fullName>
    </submittedName>
</protein>
<gene>
    <name evidence="1" type="ORF">ASswx1_65</name>
</gene>
<reference evidence="1 2" key="1">
    <citation type="submission" date="2018-08" db="EMBL/GenBank/DDBJ databases">
        <title>Asswx_1, Complete genome sequences of 3 novel enterobacteria, Pakpunavirus like phages.</title>
        <authorList>
            <person name="Yuan S."/>
            <person name="Ma Y."/>
            <person name="Liu Q."/>
        </authorList>
    </citation>
    <scope>NUCLEOTIDE SEQUENCE [LARGE SCALE GENOMIC DNA]</scope>
</reference>